<feature type="region of interest" description="Disordered" evidence="1">
    <location>
        <begin position="255"/>
        <end position="330"/>
    </location>
</feature>
<dbReference type="InterPro" id="IPR039602">
    <property type="entry name" value="Rxt2"/>
</dbReference>
<sequence>KRLKMHKSSLDNPPLNSPPAAASATGQERPPQRRSIISGSQQTPVIQQTNVPIQTIRPNLQVSNAQQNVIQPVNLNYQNPDQMNIMQGHHGLPFANNRVPTSSVSSRMPQVTRHQSAPVMKHNPQQTQPIISNSGTLVAGIPISMSNTARTSSVQQTPLMNNPIYGTHTDNYRSLTASPNLAARPIGMNMTPFENITNNPTIQHGFNSAIHHNSQQQNPLMLQQTRMASTVTNDLSSNSNRPVRPPMALTVNLQDPVSQQRTQPTNSAQSSQVLSAPAPHQSIQRERPIQGASTKSIPLIRPAESPRSIIEPSSHVQTSSHTSNRGAVSDSISQPILQNTQPLTVHSAIRTSQVSQQVMGHSSHRSTQKGNSQGSSSTNAKSSLVSQKTSHSHTSSRSSHKSSHKSAHRLSQNLSHLTPQDLDAEAADAANVLVMSSRQRVDQQRSVNMDHNVVSGINQYSELNGNGNILNSSMNGIESNQRGMSFFGNNTSIDYSVSNGINDESIMKEEIGLTPHNRGHKMKNRAAALDGGVRLRAPYGYQEDLEPVDVPNGSRHHIIYRIHKPDIEHITEFNGDLSDNPYKDIDVKEILSPLKRPEDAVRKPHALHVLRSQHLDSLATSLREKIEQENNYRRYISRLMDILQGDDVMYQDLDFRLNPPPETISTRVVKAEEVECGLSFGVLNVGLQGSDRSKGKLAQETKDQGLEILIQVRNQLQSQLESSNEILRSYIKIHEGLLNAIRRRNQVYNKLREIDKQRKIEEGRETDRRVDTYAGQGK</sequence>
<dbReference type="InterPro" id="IPR013904">
    <property type="entry name" value="RXT2_N"/>
</dbReference>
<feature type="domain" description="Transcriptional regulatory protein RXT2 N-terminal" evidence="2">
    <location>
        <begin position="517"/>
        <end position="646"/>
    </location>
</feature>
<proteinExistence type="predicted"/>
<reference evidence="3" key="1">
    <citation type="submission" date="2021-06" db="EMBL/GenBank/DDBJ databases">
        <authorList>
            <person name="Kallberg Y."/>
            <person name="Tangrot J."/>
            <person name="Rosling A."/>
        </authorList>
    </citation>
    <scope>NUCLEOTIDE SEQUENCE</scope>
    <source>
        <strain evidence="3">CL551</strain>
    </source>
</reference>
<dbReference type="GO" id="GO:0005829">
    <property type="term" value="C:cytosol"/>
    <property type="evidence" value="ECO:0007669"/>
    <property type="project" value="TreeGrafter"/>
</dbReference>
<feature type="compositionally biased region" description="Polar residues" evidence="1">
    <location>
        <begin position="314"/>
        <end position="330"/>
    </location>
</feature>
<dbReference type="AlphaFoldDB" id="A0A9N9BN50"/>
<feature type="compositionally biased region" description="Basic residues" evidence="1">
    <location>
        <begin position="398"/>
        <end position="408"/>
    </location>
</feature>
<evidence type="ECO:0000313" key="4">
    <source>
        <dbReference type="Proteomes" id="UP000789342"/>
    </source>
</evidence>
<feature type="compositionally biased region" description="Polar residues" evidence="1">
    <location>
        <begin position="255"/>
        <end position="274"/>
    </location>
</feature>
<dbReference type="OrthoDB" id="2405722at2759"/>
<protein>
    <submittedName>
        <fullName evidence="3">12518_t:CDS:1</fullName>
    </submittedName>
</protein>
<feature type="compositionally biased region" description="Low complexity" evidence="1">
    <location>
        <begin position="386"/>
        <end position="397"/>
    </location>
</feature>
<dbReference type="PANTHER" id="PTHR28232">
    <property type="entry name" value="TRANSCRIPTIONAL REGULATORY PROTEIN RXT2"/>
    <property type="match status" value="1"/>
</dbReference>
<dbReference type="EMBL" id="CAJVPV010004250">
    <property type="protein sequence ID" value="CAG8569470.1"/>
    <property type="molecule type" value="Genomic_DNA"/>
</dbReference>
<feature type="compositionally biased region" description="Polar residues" evidence="1">
    <location>
        <begin position="368"/>
        <end position="385"/>
    </location>
</feature>
<dbReference type="Pfam" id="PF08595">
    <property type="entry name" value="RXT2_N"/>
    <property type="match status" value="1"/>
</dbReference>
<keyword evidence="4" id="KW-1185">Reference proteome</keyword>
<comment type="caution">
    <text evidence="3">The sequence shown here is derived from an EMBL/GenBank/DDBJ whole genome shotgun (WGS) entry which is preliminary data.</text>
</comment>
<gene>
    <name evidence="3" type="ORF">AMORRO_LOCUS6395</name>
</gene>
<feature type="non-terminal residue" evidence="3">
    <location>
        <position position="1"/>
    </location>
</feature>
<feature type="compositionally biased region" description="Polar residues" evidence="1">
    <location>
        <begin position="35"/>
        <end position="45"/>
    </location>
</feature>
<feature type="compositionally biased region" description="Low complexity" evidence="1">
    <location>
        <begin position="10"/>
        <end position="24"/>
    </location>
</feature>
<dbReference type="PANTHER" id="PTHR28232:SF1">
    <property type="entry name" value="TRANSCRIPTIONAL REGULATORY PROTEIN RXT2"/>
    <property type="match status" value="1"/>
</dbReference>
<evidence type="ECO:0000259" key="2">
    <source>
        <dbReference type="Pfam" id="PF08595"/>
    </source>
</evidence>
<feature type="region of interest" description="Disordered" evidence="1">
    <location>
        <begin position="353"/>
        <end position="410"/>
    </location>
</feature>
<dbReference type="GO" id="GO:0033698">
    <property type="term" value="C:Rpd3L complex"/>
    <property type="evidence" value="ECO:0007669"/>
    <property type="project" value="TreeGrafter"/>
</dbReference>
<feature type="region of interest" description="Disordered" evidence="1">
    <location>
        <begin position="1"/>
        <end position="45"/>
    </location>
</feature>
<evidence type="ECO:0000256" key="1">
    <source>
        <dbReference type="SAM" id="MobiDB-lite"/>
    </source>
</evidence>
<evidence type="ECO:0000313" key="3">
    <source>
        <dbReference type="EMBL" id="CAG8569470.1"/>
    </source>
</evidence>
<name>A0A9N9BN50_9GLOM</name>
<accession>A0A9N9BN50</accession>
<dbReference type="Proteomes" id="UP000789342">
    <property type="component" value="Unassembled WGS sequence"/>
</dbReference>
<organism evidence="3 4">
    <name type="scientific">Acaulospora morrowiae</name>
    <dbReference type="NCBI Taxonomy" id="94023"/>
    <lineage>
        <taxon>Eukaryota</taxon>
        <taxon>Fungi</taxon>
        <taxon>Fungi incertae sedis</taxon>
        <taxon>Mucoromycota</taxon>
        <taxon>Glomeromycotina</taxon>
        <taxon>Glomeromycetes</taxon>
        <taxon>Diversisporales</taxon>
        <taxon>Acaulosporaceae</taxon>
        <taxon>Acaulospora</taxon>
    </lineage>
</organism>